<keyword evidence="2 7" id="KW-0813">Transport</keyword>
<dbReference type="AlphaFoldDB" id="A0AAW4W355"/>
<evidence type="ECO:0000256" key="1">
    <source>
        <dbReference type="ARBA" id="ARBA00004651"/>
    </source>
</evidence>
<evidence type="ECO:0000256" key="3">
    <source>
        <dbReference type="ARBA" id="ARBA00022475"/>
    </source>
</evidence>
<evidence type="ECO:0000256" key="7">
    <source>
        <dbReference type="RuleBase" id="RU363032"/>
    </source>
</evidence>
<evidence type="ECO:0000256" key="2">
    <source>
        <dbReference type="ARBA" id="ARBA00022448"/>
    </source>
</evidence>
<dbReference type="EMBL" id="JAJEPX010000044">
    <property type="protein sequence ID" value="MCC2177661.1"/>
    <property type="molecule type" value="Genomic_DNA"/>
</dbReference>
<keyword evidence="6 7" id="KW-0472">Membrane</keyword>
<keyword evidence="4 7" id="KW-0812">Transmembrane</keyword>
<comment type="caution">
    <text evidence="9">The sequence shown here is derived from an EMBL/GenBank/DDBJ whole genome shotgun (WGS) entry which is preliminary data.</text>
</comment>
<dbReference type="SUPFAM" id="SSF161098">
    <property type="entry name" value="MetI-like"/>
    <property type="match status" value="1"/>
</dbReference>
<accession>A0AAW4W355</accession>
<evidence type="ECO:0000313" key="10">
    <source>
        <dbReference type="Proteomes" id="UP001298753"/>
    </source>
</evidence>
<comment type="subcellular location">
    <subcellularLocation>
        <location evidence="1 7">Cell membrane</location>
        <topology evidence="1 7">Multi-pass membrane protein</topology>
    </subcellularLocation>
</comment>
<dbReference type="GeneID" id="98659829"/>
<organism evidence="9 10">
    <name type="scientific">Agathobaculum butyriciproducens</name>
    <dbReference type="NCBI Taxonomy" id="1628085"/>
    <lineage>
        <taxon>Bacteria</taxon>
        <taxon>Bacillati</taxon>
        <taxon>Bacillota</taxon>
        <taxon>Clostridia</taxon>
        <taxon>Eubacteriales</taxon>
        <taxon>Butyricicoccaceae</taxon>
        <taxon>Agathobaculum</taxon>
    </lineage>
</organism>
<evidence type="ECO:0000256" key="6">
    <source>
        <dbReference type="ARBA" id="ARBA00023136"/>
    </source>
</evidence>
<protein>
    <submittedName>
        <fullName evidence="9">Carbohydrate ABC transporter permease</fullName>
    </submittedName>
</protein>
<keyword evidence="10" id="KW-1185">Reference proteome</keyword>
<dbReference type="PROSITE" id="PS50928">
    <property type="entry name" value="ABC_TM1"/>
    <property type="match status" value="1"/>
</dbReference>
<comment type="similarity">
    <text evidence="7">Belongs to the binding-protein-dependent transport system permease family.</text>
</comment>
<evidence type="ECO:0000313" key="9">
    <source>
        <dbReference type="EMBL" id="MCC2177661.1"/>
    </source>
</evidence>
<feature type="transmembrane region" description="Helical" evidence="7">
    <location>
        <begin position="12"/>
        <end position="34"/>
    </location>
</feature>
<dbReference type="PANTHER" id="PTHR32243">
    <property type="entry name" value="MALTOSE TRANSPORT SYSTEM PERMEASE-RELATED"/>
    <property type="match status" value="1"/>
</dbReference>
<dbReference type="Pfam" id="PF00528">
    <property type="entry name" value="BPD_transp_1"/>
    <property type="match status" value="1"/>
</dbReference>
<feature type="domain" description="ABC transmembrane type-1" evidence="8">
    <location>
        <begin position="73"/>
        <end position="265"/>
    </location>
</feature>
<reference evidence="9 10" key="1">
    <citation type="submission" date="2021-10" db="EMBL/GenBank/DDBJ databases">
        <title>Anaerobic single-cell dispensing facilitates the cultivation of human gut bacteria.</title>
        <authorList>
            <person name="Afrizal A."/>
        </authorList>
    </citation>
    <scope>NUCLEOTIDE SEQUENCE [LARGE SCALE GENOMIC DNA]</scope>
    <source>
        <strain evidence="9 10">CLA-AA-H270</strain>
    </source>
</reference>
<dbReference type="RefSeq" id="WP_117489215.1">
    <property type="nucleotide sequence ID" value="NZ_DBFEHX010000083.1"/>
</dbReference>
<dbReference type="Proteomes" id="UP001298753">
    <property type="component" value="Unassembled WGS sequence"/>
</dbReference>
<evidence type="ECO:0000259" key="8">
    <source>
        <dbReference type="PROSITE" id="PS50928"/>
    </source>
</evidence>
<gene>
    <name evidence="9" type="ORF">LKD22_11085</name>
</gene>
<dbReference type="InterPro" id="IPR035906">
    <property type="entry name" value="MetI-like_sf"/>
</dbReference>
<dbReference type="GO" id="GO:0055085">
    <property type="term" value="P:transmembrane transport"/>
    <property type="evidence" value="ECO:0007669"/>
    <property type="project" value="InterPro"/>
</dbReference>
<keyword evidence="3" id="KW-1003">Cell membrane</keyword>
<name>A0AAW4W355_9FIRM</name>
<dbReference type="InterPro" id="IPR050901">
    <property type="entry name" value="BP-dep_ABC_trans_perm"/>
</dbReference>
<dbReference type="InterPro" id="IPR000515">
    <property type="entry name" value="MetI-like"/>
</dbReference>
<dbReference type="GO" id="GO:0005886">
    <property type="term" value="C:plasma membrane"/>
    <property type="evidence" value="ECO:0007669"/>
    <property type="project" value="UniProtKB-SubCell"/>
</dbReference>
<feature type="transmembrane region" description="Helical" evidence="7">
    <location>
        <begin position="244"/>
        <end position="265"/>
    </location>
</feature>
<keyword evidence="5 7" id="KW-1133">Transmembrane helix</keyword>
<sequence>MGSKKTRAAVSAVTYILISILAVICVFPFFWMLISALKPKDEIRSAVPSLLIDNPTIDNFRRVLVDNGFLTYIKNSFVVSLAATLISMIIAVLAGYALSRYYRKRIVKASNFMMMLSQMIPGVLLLVPLYMIMQQMHMLETHISLVLAYTTFVIPLCTFMMSSFFDTVPIDLEEAAEIDGCSKAKTLIRVILPVSIPSLISTGLYAFINAWNEFMFGYVLISSDKLRTLTPAIMLFKGANLVDWGGLMAASVISVLPVTIIFLFLQKYFLAGLMSGSVKG</sequence>
<evidence type="ECO:0000256" key="5">
    <source>
        <dbReference type="ARBA" id="ARBA00022989"/>
    </source>
</evidence>
<feature type="transmembrane region" description="Helical" evidence="7">
    <location>
        <begin position="145"/>
        <end position="165"/>
    </location>
</feature>
<proteinExistence type="inferred from homology"/>
<feature type="transmembrane region" description="Helical" evidence="7">
    <location>
        <begin position="77"/>
        <end position="99"/>
    </location>
</feature>
<dbReference type="PANTHER" id="PTHR32243:SF18">
    <property type="entry name" value="INNER MEMBRANE ABC TRANSPORTER PERMEASE PROTEIN YCJP"/>
    <property type="match status" value="1"/>
</dbReference>
<dbReference type="CDD" id="cd06261">
    <property type="entry name" value="TM_PBP2"/>
    <property type="match status" value="1"/>
</dbReference>
<evidence type="ECO:0000256" key="4">
    <source>
        <dbReference type="ARBA" id="ARBA00022692"/>
    </source>
</evidence>
<feature type="transmembrane region" description="Helical" evidence="7">
    <location>
        <begin position="186"/>
        <end position="208"/>
    </location>
</feature>
<dbReference type="Gene3D" id="1.10.3720.10">
    <property type="entry name" value="MetI-like"/>
    <property type="match status" value="1"/>
</dbReference>
<feature type="transmembrane region" description="Helical" evidence="7">
    <location>
        <begin position="111"/>
        <end position="133"/>
    </location>
</feature>